<proteinExistence type="predicted"/>
<accession>A0ABR1C663</accession>
<evidence type="ECO:0000313" key="2">
    <source>
        <dbReference type="EMBL" id="KAK6734008.1"/>
    </source>
</evidence>
<protein>
    <submittedName>
        <fullName evidence="2">Uncharacterized protein</fullName>
    </submittedName>
</protein>
<dbReference type="Proteomes" id="UP001303046">
    <property type="component" value="Unassembled WGS sequence"/>
</dbReference>
<feature type="region of interest" description="Disordered" evidence="1">
    <location>
        <begin position="43"/>
        <end position="62"/>
    </location>
</feature>
<gene>
    <name evidence="2" type="primary">Necator_chrII.g5445</name>
    <name evidence="2" type="ORF">RB195_017652</name>
</gene>
<feature type="compositionally biased region" description="Low complexity" evidence="1">
    <location>
        <begin position="51"/>
        <end position="60"/>
    </location>
</feature>
<sequence>MAEMLEETSTAIDADRNIDQQNFACSQFEIFTHEYRERTEVPSYEVHGSQNNSCCSSPSPTENCKKRIVNTARKLQKAEIAIQRMPNSELVGDMLKKMRELTNELSKHTKQQQAEFSTKTVPLSEFDSTDMKLLMGDSEVPPSKSPFESLEEYERQEKAHLESLLFEADVMLREYEHMKNGLKA</sequence>
<dbReference type="EMBL" id="JAVFWL010000002">
    <property type="protein sequence ID" value="KAK6734008.1"/>
    <property type="molecule type" value="Genomic_DNA"/>
</dbReference>
<evidence type="ECO:0000256" key="1">
    <source>
        <dbReference type="SAM" id="MobiDB-lite"/>
    </source>
</evidence>
<comment type="caution">
    <text evidence="2">The sequence shown here is derived from an EMBL/GenBank/DDBJ whole genome shotgun (WGS) entry which is preliminary data.</text>
</comment>
<organism evidence="2 3">
    <name type="scientific">Necator americanus</name>
    <name type="common">Human hookworm</name>
    <dbReference type="NCBI Taxonomy" id="51031"/>
    <lineage>
        <taxon>Eukaryota</taxon>
        <taxon>Metazoa</taxon>
        <taxon>Ecdysozoa</taxon>
        <taxon>Nematoda</taxon>
        <taxon>Chromadorea</taxon>
        <taxon>Rhabditida</taxon>
        <taxon>Rhabditina</taxon>
        <taxon>Rhabditomorpha</taxon>
        <taxon>Strongyloidea</taxon>
        <taxon>Ancylostomatidae</taxon>
        <taxon>Bunostominae</taxon>
        <taxon>Necator</taxon>
    </lineage>
</organism>
<evidence type="ECO:0000313" key="3">
    <source>
        <dbReference type="Proteomes" id="UP001303046"/>
    </source>
</evidence>
<reference evidence="2 3" key="1">
    <citation type="submission" date="2023-08" db="EMBL/GenBank/DDBJ databases">
        <title>A Necator americanus chromosomal reference genome.</title>
        <authorList>
            <person name="Ilik V."/>
            <person name="Petrzelkova K.J."/>
            <person name="Pardy F."/>
            <person name="Fuh T."/>
            <person name="Niatou-Singa F.S."/>
            <person name="Gouil Q."/>
            <person name="Baker L."/>
            <person name="Ritchie M.E."/>
            <person name="Jex A.R."/>
            <person name="Gazzola D."/>
            <person name="Li H."/>
            <person name="Toshio Fujiwara R."/>
            <person name="Zhan B."/>
            <person name="Aroian R.V."/>
            <person name="Pafco B."/>
            <person name="Schwarz E.M."/>
        </authorList>
    </citation>
    <scope>NUCLEOTIDE SEQUENCE [LARGE SCALE GENOMIC DNA]</scope>
    <source>
        <strain evidence="2 3">Aroian</strain>
        <tissue evidence="2">Whole animal</tissue>
    </source>
</reference>
<name>A0ABR1C663_NECAM</name>
<keyword evidence="3" id="KW-1185">Reference proteome</keyword>